<dbReference type="Proteomes" id="UP000030759">
    <property type="component" value="Unassembled WGS sequence"/>
</dbReference>
<gene>
    <name evidence="2" type="ORF">H671_20888</name>
</gene>
<name>A0A061HUI2_CRIGR</name>
<reference evidence="3" key="1">
    <citation type="journal article" date="2013" name="Nat. Biotechnol.">
        <title>Chinese hamster genome sequenced from sorted chromosomes.</title>
        <authorList>
            <person name="Brinkrolf K."/>
            <person name="Rupp O."/>
            <person name="Laux H."/>
            <person name="Kollin F."/>
            <person name="Ernst W."/>
            <person name="Linke B."/>
            <person name="Kofler R."/>
            <person name="Romand S."/>
            <person name="Hesse F."/>
            <person name="Budach W.E."/>
            <person name="Galosy S."/>
            <person name="Muller D."/>
            <person name="Noll T."/>
            <person name="Wienberg J."/>
            <person name="Jostock T."/>
            <person name="Leonard M."/>
            <person name="Grillari J."/>
            <person name="Tauch A."/>
            <person name="Goesmann A."/>
            <person name="Helk B."/>
            <person name="Mott J.E."/>
            <person name="Puhler A."/>
            <person name="Borth N."/>
        </authorList>
    </citation>
    <scope>NUCLEOTIDE SEQUENCE [LARGE SCALE GENOMIC DNA]</scope>
    <source>
        <strain evidence="3">17A/GY</strain>
    </source>
</reference>
<organism evidence="2 3">
    <name type="scientific">Cricetulus griseus</name>
    <name type="common">Chinese hamster</name>
    <name type="synonym">Cricetulus barabensis griseus</name>
    <dbReference type="NCBI Taxonomy" id="10029"/>
    <lineage>
        <taxon>Eukaryota</taxon>
        <taxon>Metazoa</taxon>
        <taxon>Chordata</taxon>
        <taxon>Craniata</taxon>
        <taxon>Vertebrata</taxon>
        <taxon>Euteleostomi</taxon>
        <taxon>Mammalia</taxon>
        <taxon>Eutheria</taxon>
        <taxon>Euarchontoglires</taxon>
        <taxon>Glires</taxon>
        <taxon>Rodentia</taxon>
        <taxon>Myomorpha</taxon>
        <taxon>Muroidea</taxon>
        <taxon>Cricetidae</taxon>
        <taxon>Cricetinae</taxon>
        <taxon>Cricetulus</taxon>
    </lineage>
</organism>
<dbReference type="AlphaFoldDB" id="A0A061HUI2"/>
<protein>
    <submittedName>
        <fullName evidence="2">Uncharacterized protein</fullName>
    </submittedName>
</protein>
<evidence type="ECO:0000256" key="1">
    <source>
        <dbReference type="SAM" id="MobiDB-lite"/>
    </source>
</evidence>
<dbReference type="EMBL" id="KE686334">
    <property type="protein sequence ID" value="ERE62346.1"/>
    <property type="molecule type" value="Genomic_DNA"/>
</dbReference>
<feature type="region of interest" description="Disordered" evidence="1">
    <location>
        <begin position="1"/>
        <end position="22"/>
    </location>
</feature>
<evidence type="ECO:0000313" key="2">
    <source>
        <dbReference type="EMBL" id="ERE62346.1"/>
    </source>
</evidence>
<accession>A0A061HUI2</accession>
<proteinExistence type="predicted"/>
<evidence type="ECO:0000313" key="3">
    <source>
        <dbReference type="Proteomes" id="UP000030759"/>
    </source>
</evidence>
<sequence>MDSQPYPTEAMKMVRGRGPNPYKVTLNTGEGEGLLHCHEDWVPARPPQTCLSTPFLFCQSRSGYGAGKEL</sequence>